<keyword evidence="2" id="KW-1185">Reference proteome</keyword>
<dbReference type="KEGG" id="scn:Solca_0960"/>
<proteinExistence type="predicted"/>
<organism evidence="1 2">
    <name type="scientific">Solitalea canadensis (strain ATCC 29591 / DSM 3403 / JCM 21819 / LMG 8368 / NBRC 15130 / NCIMB 12057 / USAM 9D)</name>
    <name type="common">Flexibacter canadensis</name>
    <dbReference type="NCBI Taxonomy" id="929556"/>
    <lineage>
        <taxon>Bacteria</taxon>
        <taxon>Pseudomonadati</taxon>
        <taxon>Bacteroidota</taxon>
        <taxon>Sphingobacteriia</taxon>
        <taxon>Sphingobacteriales</taxon>
        <taxon>Sphingobacteriaceae</taxon>
        <taxon>Solitalea</taxon>
    </lineage>
</organism>
<dbReference type="HOGENOM" id="CLU_2720207_0_0_10"/>
<dbReference type="AlphaFoldDB" id="H8KPW3"/>
<gene>
    <name evidence="1" type="ordered locus">Solca_0960</name>
</gene>
<dbReference type="EMBL" id="CP003349">
    <property type="protein sequence ID" value="AFD06072.1"/>
    <property type="molecule type" value="Genomic_DNA"/>
</dbReference>
<dbReference type="Proteomes" id="UP000007590">
    <property type="component" value="Chromosome"/>
</dbReference>
<accession>H8KPW3</accession>
<protein>
    <submittedName>
        <fullName evidence="1">Uncharacterized protein</fullName>
    </submittedName>
</protein>
<evidence type="ECO:0000313" key="1">
    <source>
        <dbReference type="EMBL" id="AFD06072.1"/>
    </source>
</evidence>
<reference evidence="1" key="1">
    <citation type="submission" date="2012-02" db="EMBL/GenBank/DDBJ databases">
        <title>The complete genome of Solitalea canadensis DSM 3403.</title>
        <authorList>
            <consortium name="US DOE Joint Genome Institute (JGI-PGF)"/>
            <person name="Lucas S."/>
            <person name="Copeland A."/>
            <person name="Lapidus A."/>
            <person name="Glavina del Rio T."/>
            <person name="Dalin E."/>
            <person name="Tice H."/>
            <person name="Bruce D."/>
            <person name="Goodwin L."/>
            <person name="Pitluck S."/>
            <person name="Peters L."/>
            <person name="Ovchinnikova G."/>
            <person name="Lu M."/>
            <person name="Kyrpides N."/>
            <person name="Mavromatis K."/>
            <person name="Ivanova N."/>
            <person name="Brettin T."/>
            <person name="Detter J.C."/>
            <person name="Han C."/>
            <person name="Larimer F."/>
            <person name="Land M."/>
            <person name="Hauser L."/>
            <person name="Markowitz V."/>
            <person name="Cheng J.-F."/>
            <person name="Hugenholtz P."/>
            <person name="Woyke T."/>
            <person name="Wu D."/>
            <person name="Spring S."/>
            <person name="Schroeder M."/>
            <person name="Kopitz M."/>
            <person name="Brambilla E."/>
            <person name="Klenk H.-P."/>
            <person name="Eisen J.A."/>
        </authorList>
    </citation>
    <scope>NUCLEOTIDE SEQUENCE</scope>
    <source>
        <strain evidence="1">DSM 3403</strain>
    </source>
</reference>
<name>H8KPW3_SOLCM</name>
<evidence type="ECO:0000313" key="2">
    <source>
        <dbReference type="Proteomes" id="UP000007590"/>
    </source>
</evidence>
<sequence length="72" mass="8518">MLTLADSYRVHQVKTLIEVIDLYFQKIEVNSEHYYSLQPDDIESLLSNPDLKIRIMKAELDTHEQKWGKGRL</sequence>